<keyword evidence="1" id="KW-0472">Membrane</keyword>
<dbReference type="Proteomes" id="UP000563524">
    <property type="component" value="Unassembled WGS sequence"/>
</dbReference>
<feature type="transmembrane region" description="Helical" evidence="1">
    <location>
        <begin position="193"/>
        <end position="215"/>
    </location>
</feature>
<feature type="transmembrane region" description="Helical" evidence="1">
    <location>
        <begin position="227"/>
        <end position="246"/>
    </location>
</feature>
<feature type="transmembrane region" description="Helical" evidence="1">
    <location>
        <begin position="166"/>
        <end position="187"/>
    </location>
</feature>
<organism evidence="2 3">
    <name type="scientific">Parvularcula dongshanensis</name>
    <dbReference type="NCBI Taxonomy" id="1173995"/>
    <lineage>
        <taxon>Bacteria</taxon>
        <taxon>Pseudomonadati</taxon>
        <taxon>Pseudomonadota</taxon>
        <taxon>Alphaproteobacteria</taxon>
        <taxon>Parvularculales</taxon>
        <taxon>Parvularculaceae</taxon>
        <taxon>Parvularcula</taxon>
    </lineage>
</organism>
<reference evidence="2 3" key="1">
    <citation type="submission" date="2020-08" db="EMBL/GenBank/DDBJ databases">
        <title>Genomic Encyclopedia of Type Strains, Phase IV (KMG-IV): sequencing the most valuable type-strain genomes for metagenomic binning, comparative biology and taxonomic classification.</title>
        <authorList>
            <person name="Goeker M."/>
        </authorList>
    </citation>
    <scope>NUCLEOTIDE SEQUENCE [LARGE SCALE GENOMIC DNA]</scope>
    <source>
        <strain evidence="2 3">DSM 102850</strain>
    </source>
</reference>
<dbReference type="EMBL" id="JACHOB010000008">
    <property type="protein sequence ID" value="MBB4660358.1"/>
    <property type="molecule type" value="Genomic_DNA"/>
</dbReference>
<comment type="caution">
    <text evidence="2">The sequence shown here is derived from an EMBL/GenBank/DDBJ whole genome shotgun (WGS) entry which is preliminary data.</text>
</comment>
<evidence type="ECO:0000313" key="3">
    <source>
        <dbReference type="Proteomes" id="UP000563524"/>
    </source>
</evidence>
<feature type="transmembrane region" description="Helical" evidence="1">
    <location>
        <begin position="62"/>
        <end position="81"/>
    </location>
</feature>
<dbReference type="AlphaFoldDB" id="A0A840I8C6"/>
<feature type="transmembrane region" description="Helical" evidence="1">
    <location>
        <begin position="35"/>
        <end position="55"/>
    </location>
</feature>
<dbReference type="RefSeq" id="WP_221401080.1">
    <property type="nucleotide sequence ID" value="NZ_JACHOB010000008.1"/>
</dbReference>
<keyword evidence="1" id="KW-1133">Transmembrane helix</keyword>
<gene>
    <name evidence="2" type="ORF">GGQ59_002908</name>
</gene>
<name>A0A840I8C6_9PROT</name>
<sequence length="247" mass="25057">MSDLLLVLAYALLPGVGNMAGGLLAERTDAPRWLVGTALHAAAGIAIALISVDLMPRILPSVPRWGVVLAFLIGAGVSVALSRGVRAVRRHKAVGGAKGASTKAWMVYAAIGADLVSDGLVTGAGSAVALDLGFLLAAAQLIANVPGGYAANANLKHEGARRRTRLLGLGGMFLPVLVSALLGFLLLQGRPEMVQNAVLAGIVGLLLLATIEDVVPEGDEPGPPRWGSTLGFSLGFAGFALIAGYAG</sequence>
<protein>
    <submittedName>
        <fullName evidence="2">ZIP family zinc transporter</fullName>
    </submittedName>
</protein>
<evidence type="ECO:0000256" key="1">
    <source>
        <dbReference type="SAM" id="Phobius"/>
    </source>
</evidence>
<proteinExistence type="predicted"/>
<keyword evidence="1" id="KW-0812">Transmembrane</keyword>
<keyword evidence="3" id="KW-1185">Reference proteome</keyword>
<accession>A0A840I8C6</accession>
<evidence type="ECO:0000313" key="2">
    <source>
        <dbReference type="EMBL" id="MBB4660358.1"/>
    </source>
</evidence>